<evidence type="ECO:0000256" key="3">
    <source>
        <dbReference type="ARBA" id="ARBA00022448"/>
    </source>
</evidence>
<keyword evidence="6" id="KW-0406">Ion transport</keyword>
<dbReference type="AlphaFoldDB" id="A0A7V0N1G9"/>
<feature type="transmembrane region" description="Helical" evidence="9">
    <location>
        <begin position="241"/>
        <end position="265"/>
    </location>
</feature>
<keyword evidence="7 9" id="KW-0472">Membrane</keyword>
<evidence type="ECO:0000256" key="9">
    <source>
        <dbReference type="SAM" id="Phobius"/>
    </source>
</evidence>
<accession>A0A7V0N1G9</accession>
<feature type="transmembrane region" description="Helical" evidence="9">
    <location>
        <begin position="290"/>
        <end position="310"/>
    </location>
</feature>
<evidence type="ECO:0000256" key="6">
    <source>
        <dbReference type="ARBA" id="ARBA00023065"/>
    </source>
</evidence>
<comment type="subcellular location">
    <subcellularLocation>
        <location evidence="1">Membrane</location>
        <topology evidence="1">Multi-pass membrane protein</topology>
    </subcellularLocation>
</comment>
<evidence type="ECO:0000256" key="4">
    <source>
        <dbReference type="ARBA" id="ARBA00022692"/>
    </source>
</evidence>
<keyword evidence="8" id="KW-0175">Coiled coil</keyword>
<evidence type="ECO:0000256" key="8">
    <source>
        <dbReference type="SAM" id="Coils"/>
    </source>
</evidence>
<feature type="transmembrane region" description="Helical" evidence="9">
    <location>
        <begin position="331"/>
        <end position="350"/>
    </location>
</feature>
<dbReference type="GO" id="GO:0046961">
    <property type="term" value="F:proton-transporting ATPase activity, rotational mechanism"/>
    <property type="evidence" value="ECO:0007669"/>
    <property type="project" value="InterPro"/>
</dbReference>
<feature type="non-terminal residue" evidence="10">
    <location>
        <position position="1"/>
    </location>
</feature>
<dbReference type="EMBL" id="DRBC01000414">
    <property type="protein sequence ID" value="HDN85453.1"/>
    <property type="molecule type" value="Genomic_DNA"/>
</dbReference>
<comment type="similarity">
    <text evidence="2">Belongs to the V-ATPase 116 kDa subunit family.</text>
</comment>
<evidence type="ECO:0000256" key="5">
    <source>
        <dbReference type="ARBA" id="ARBA00022989"/>
    </source>
</evidence>
<proteinExistence type="inferred from homology"/>
<dbReference type="Pfam" id="PF01496">
    <property type="entry name" value="V_ATPase_I"/>
    <property type="match status" value="2"/>
</dbReference>
<evidence type="ECO:0000256" key="1">
    <source>
        <dbReference type="ARBA" id="ARBA00004141"/>
    </source>
</evidence>
<sequence>IIPAEAKTFLSSILKKEAIHVQILDEVARKVYILFIFLKEERAKVENLFQSLRGEKIKLKEDLVPSVRIKEIKDRIKQIKKEREDLLEKAEKLNQEKVKLMAIYDYFYELLKERKVNSHSHLSRYTFILEGWIKEEDIPTLKNVLSDFSRVEIIVKKPTKKEEAKAPVALSNRRLFKPFELVTELYGLPRYIEIDPTPFLAPFFALFLALCLTDGGYGITLVLLSYIIPKKFQVGEGGKKLFSMLFISGLLTIVIGIITGGIFGIEIQQLPAFLNPIKKLAIINPMKEPMIFLVIALGVGVIHLLTGITLELKDNLQRGRVSSAILDQLSWIVLIIGLLLVGIPFVKGFISGGTTSSSGMGSQIPLTLSPSQLLPIWKKLPVYSRIGTVMVIAGGLVLFLFSGRRSKKIGMRLAKGAYELYGVIQLFADVLSYSRLLAMGLATSVIATVVNIIAGMAGGIPVLGPIAMIFILILGHLGNIMINTLSGFIHTARLQFVEFFGKFYEGGGKKFEPLRREGKYTIIIK</sequence>
<dbReference type="GO" id="GO:0007035">
    <property type="term" value="P:vacuolar acidification"/>
    <property type="evidence" value="ECO:0007669"/>
    <property type="project" value="TreeGrafter"/>
</dbReference>
<feature type="transmembrane region" description="Helical" evidence="9">
    <location>
        <begin position="466"/>
        <end position="485"/>
    </location>
</feature>
<name>A0A7V0N1G9_UNCAE</name>
<keyword evidence="3" id="KW-0813">Transport</keyword>
<keyword evidence="4 9" id="KW-0812">Transmembrane</keyword>
<dbReference type="GO" id="GO:0016471">
    <property type="term" value="C:vacuolar proton-transporting V-type ATPase complex"/>
    <property type="evidence" value="ECO:0007669"/>
    <property type="project" value="TreeGrafter"/>
</dbReference>
<dbReference type="GO" id="GO:0051117">
    <property type="term" value="F:ATPase binding"/>
    <property type="evidence" value="ECO:0007669"/>
    <property type="project" value="TreeGrafter"/>
</dbReference>
<evidence type="ECO:0000256" key="7">
    <source>
        <dbReference type="ARBA" id="ARBA00023136"/>
    </source>
</evidence>
<dbReference type="InterPro" id="IPR002490">
    <property type="entry name" value="V-ATPase_116kDa_su"/>
</dbReference>
<dbReference type="Proteomes" id="UP000885660">
    <property type="component" value="Unassembled WGS sequence"/>
</dbReference>
<keyword evidence="5 9" id="KW-1133">Transmembrane helix</keyword>
<dbReference type="PANTHER" id="PTHR11629:SF63">
    <property type="entry name" value="V-TYPE PROTON ATPASE SUBUNIT A"/>
    <property type="match status" value="1"/>
</dbReference>
<evidence type="ECO:0000313" key="10">
    <source>
        <dbReference type="EMBL" id="HDN85453.1"/>
    </source>
</evidence>
<comment type="caution">
    <text evidence="10">The sequence shown here is derived from an EMBL/GenBank/DDBJ whole genome shotgun (WGS) entry which is preliminary data.</text>
</comment>
<organism evidence="10">
    <name type="scientific">Aerophobetes bacterium</name>
    <dbReference type="NCBI Taxonomy" id="2030807"/>
    <lineage>
        <taxon>Bacteria</taxon>
        <taxon>Candidatus Aerophobota</taxon>
    </lineage>
</organism>
<feature type="transmembrane region" description="Helical" evidence="9">
    <location>
        <begin position="436"/>
        <end position="460"/>
    </location>
</feature>
<dbReference type="GO" id="GO:0033179">
    <property type="term" value="C:proton-transporting V-type ATPase, V0 domain"/>
    <property type="evidence" value="ECO:0007669"/>
    <property type="project" value="InterPro"/>
</dbReference>
<feature type="coiled-coil region" evidence="8">
    <location>
        <begin position="69"/>
        <end position="103"/>
    </location>
</feature>
<protein>
    <recommendedName>
        <fullName evidence="11">V-type ATP synthase subunit I</fullName>
    </recommendedName>
</protein>
<feature type="transmembrane region" description="Helical" evidence="9">
    <location>
        <begin position="382"/>
        <end position="402"/>
    </location>
</feature>
<gene>
    <name evidence="10" type="ORF">ENG47_06850</name>
</gene>
<dbReference type="PANTHER" id="PTHR11629">
    <property type="entry name" value="VACUOLAR PROTON ATPASES"/>
    <property type="match status" value="1"/>
</dbReference>
<feature type="transmembrane region" description="Helical" evidence="9">
    <location>
        <begin position="199"/>
        <end position="229"/>
    </location>
</feature>
<reference evidence="10" key="1">
    <citation type="journal article" date="2020" name="mSystems">
        <title>Genome- and Community-Level Interaction Insights into Carbon Utilization and Element Cycling Functions of Hydrothermarchaeota in Hydrothermal Sediment.</title>
        <authorList>
            <person name="Zhou Z."/>
            <person name="Liu Y."/>
            <person name="Xu W."/>
            <person name="Pan J."/>
            <person name="Luo Z.H."/>
            <person name="Li M."/>
        </authorList>
    </citation>
    <scope>NUCLEOTIDE SEQUENCE [LARGE SCALE GENOMIC DNA]</scope>
    <source>
        <strain evidence="10">HyVt-219</strain>
    </source>
</reference>
<evidence type="ECO:0008006" key="11">
    <source>
        <dbReference type="Google" id="ProtNLM"/>
    </source>
</evidence>
<evidence type="ECO:0000256" key="2">
    <source>
        <dbReference type="ARBA" id="ARBA00009904"/>
    </source>
</evidence>